<dbReference type="EMBL" id="JACHKF010000001">
    <property type="protein sequence ID" value="MBB6568877.1"/>
    <property type="molecule type" value="Genomic_DNA"/>
</dbReference>
<sequence length="138" mass="15083">MNTIRAYYKHEHDTQPLILETAADIDLLIDGLLSEDYDHSVAALYVEGRLNAAGVPDHELLVAVNNEDGDVGALRYMGDGGTYYTHGPGNAEVTYFYTGSDREFPADSEVSLTDVREAIKEFLATGTRPAGLEWTKAA</sequence>
<dbReference type="Proteomes" id="UP000553957">
    <property type="component" value="Unassembled WGS sequence"/>
</dbReference>
<keyword evidence="3" id="KW-1185">Reference proteome</keyword>
<evidence type="ECO:0000313" key="4">
    <source>
        <dbReference type="Proteomes" id="UP000553957"/>
    </source>
</evidence>
<dbReference type="Pfam" id="PF14430">
    <property type="entry name" value="Imm1"/>
    <property type="match status" value="1"/>
</dbReference>
<dbReference type="AlphaFoldDB" id="A0A7Y4L746"/>
<dbReference type="Proteomes" id="UP000534306">
    <property type="component" value="Unassembled WGS sequence"/>
</dbReference>
<gene>
    <name evidence="1" type="ORF">HNR71_004514</name>
    <name evidence="2" type="ORF">HPO96_35925</name>
</gene>
<accession>A0A7Y4L746</accession>
<reference evidence="1 4" key="2">
    <citation type="submission" date="2020-08" db="EMBL/GenBank/DDBJ databases">
        <title>Sequencing the genomes of 1000 actinobacteria strains.</title>
        <authorList>
            <person name="Klenk H.-P."/>
        </authorList>
    </citation>
    <scope>NUCLEOTIDE SEQUENCE [LARGE SCALE GENOMIC DNA]</scope>
    <source>
        <strain evidence="1 4">DSM 15626</strain>
    </source>
</reference>
<comment type="caution">
    <text evidence="2">The sequence shown here is derived from an EMBL/GenBank/DDBJ whole genome shotgun (WGS) entry which is preliminary data.</text>
</comment>
<protein>
    <recommendedName>
        <fullName evidence="5">Immunity protein Imm1</fullName>
    </recommendedName>
</protein>
<evidence type="ECO:0000313" key="1">
    <source>
        <dbReference type="EMBL" id="MBB6568877.1"/>
    </source>
</evidence>
<evidence type="ECO:0000313" key="3">
    <source>
        <dbReference type="Proteomes" id="UP000534306"/>
    </source>
</evidence>
<organism evidence="2 3">
    <name type="scientific">Kribbella sandramycini</name>
    <dbReference type="NCBI Taxonomy" id="60450"/>
    <lineage>
        <taxon>Bacteria</taxon>
        <taxon>Bacillati</taxon>
        <taxon>Actinomycetota</taxon>
        <taxon>Actinomycetes</taxon>
        <taxon>Propionibacteriales</taxon>
        <taxon>Kribbellaceae</taxon>
        <taxon>Kribbella</taxon>
    </lineage>
</organism>
<name>A0A7Y4L746_9ACTN</name>
<reference evidence="2 3" key="1">
    <citation type="submission" date="2020-05" db="EMBL/GenBank/DDBJ databases">
        <title>Genome sequence of Kribbella sandramycini ATCC 39419.</title>
        <authorList>
            <person name="Maclea K.S."/>
            <person name="Fair J.L."/>
        </authorList>
    </citation>
    <scope>NUCLEOTIDE SEQUENCE [LARGE SCALE GENOMIC DNA]</scope>
    <source>
        <strain evidence="2 3">ATCC 39419</strain>
    </source>
</reference>
<dbReference type="RefSeq" id="WP_171678934.1">
    <property type="nucleotide sequence ID" value="NZ_BAAAGT010000019.1"/>
</dbReference>
<evidence type="ECO:0008006" key="5">
    <source>
        <dbReference type="Google" id="ProtNLM"/>
    </source>
</evidence>
<proteinExistence type="predicted"/>
<evidence type="ECO:0000313" key="2">
    <source>
        <dbReference type="EMBL" id="NOL45645.1"/>
    </source>
</evidence>
<dbReference type="InterPro" id="IPR025680">
    <property type="entry name" value="DddI"/>
</dbReference>
<dbReference type="EMBL" id="JABJRC010000014">
    <property type="protein sequence ID" value="NOL45645.1"/>
    <property type="molecule type" value="Genomic_DNA"/>
</dbReference>